<dbReference type="InterPro" id="IPR029063">
    <property type="entry name" value="SAM-dependent_MTases_sf"/>
</dbReference>
<keyword evidence="2" id="KW-0489">Methyltransferase</keyword>
<dbReference type="GO" id="GO:0032259">
    <property type="term" value="P:methylation"/>
    <property type="evidence" value="ECO:0007669"/>
    <property type="project" value="UniProtKB-KW"/>
</dbReference>
<dbReference type="GO" id="GO:0008168">
    <property type="term" value="F:methyltransferase activity"/>
    <property type="evidence" value="ECO:0007669"/>
    <property type="project" value="UniProtKB-KW"/>
</dbReference>
<feature type="domain" description="Methyltransferase" evidence="1">
    <location>
        <begin position="43"/>
        <end position="180"/>
    </location>
</feature>
<dbReference type="RefSeq" id="WP_209810294.1">
    <property type="nucleotide sequence ID" value="NZ_JAGGKT010000005.1"/>
</dbReference>
<accession>A0ABS4GPQ7</accession>
<gene>
    <name evidence="2" type="ORF">J2Z37_002247</name>
</gene>
<dbReference type="CDD" id="cd02440">
    <property type="entry name" value="AdoMet_MTases"/>
    <property type="match status" value="1"/>
</dbReference>
<protein>
    <submittedName>
        <fullName evidence="2">2-polyprenyl-3-methyl-5-hydroxy-6-metoxy-1, 4-benzoquinol methylase</fullName>
    </submittedName>
</protein>
<organism evidence="2 3">
    <name type="scientific">Ammoniphilus resinae</name>
    <dbReference type="NCBI Taxonomy" id="861532"/>
    <lineage>
        <taxon>Bacteria</taxon>
        <taxon>Bacillati</taxon>
        <taxon>Bacillota</taxon>
        <taxon>Bacilli</taxon>
        <taxon>Bacillales</taxon>
        <taxon>Paenibacillaceae</taxon>
        <taxon>Aneurinibacillus group</taxon>
        <taxon>Ammoniphilus</taxon>
    </lineage>
</organism>
<reference evidence="2 3" key="1">
    <citation type="submission" date="2021-03" db="EMBL/GenBank/DDBJ databases">
        <title>Genomic Encyclopedia of Type Strains, Phase IV (KMG-IV): sequencing the most valuable type-strain genomes for metagenomic binning, comparative biology and taxonomic classification.</title>
        <authorList>
            <person name="Goeker M."/>
        </authorList>
    </citation>
    <scope>NUCLEOTIDE SEQUENCE [LARGE SCALE GENOMIC DNA]</scope>
    <source>
        <strain evidence="2 3">DSM 24738</strain>
    </source>
</reference>
<comment type="caution">
    <text evidence="2">The sequence shown here is derived from an EMBL/GenBank/DDBJ whole genome shotgun (WGS) entry which is preliminary data.</text>
</comment>
<dbReference type="Proteomes" id="UP001519343">
    <property type="component" value="Unassembled WGS sequence"/>
</dbReference>
<sequence length="223" mass="25287">MSETQQIIEAFTKSLPDYLEDVEMNSGKLFYSLTWQQIAEHLDANKAILDIGCGFGLTSIWFSEQGHSVTGVDLTPDMIAAAEQKAKEKQQQITFLQGNIDTLDHIPQVKTYDWIICHNVLGYVENPQETIRMLNTRLNPGGYLSIIAHNPAAKVLRKAIVENNLPEAKESIDEEEEYNSLIGAYVKQYSIETYLQWFESMELAVKGRYGIRCVFDYLGPGEQ</sequence>
<dbReference type="Gene3D" id="3.40.50.150">
    <property type="entry name" value="Vaccinia Virus protein VP39"/>
    <property type="match status" value="1"/>
</dbReference>
<dbReference type="PANTHER" id="PTHR43861">
    <property type="entry name" value="TRANS-ACONITATE 2-METHYLTRANSFERASE-RELATED"/>
    <property type="match status" value="1"/>
</dbReference>
<dbReference type="InterPro" id="IPR025714">
    <property type="entry name" value="Methyltranfer_dom"/>
</dbReference>
<evidence type="ECO:0000313" key="3">
    <source>
        <dbReference type="Proteomes" id="UP001519343"/>
    </source>
</evidence>
<dbReference type="SUPFAM" id="SSF53335">
    <property type="entry name" value="S-adenosyl-L-methionine-dependent methyltransferases"/>
    <property type="match status" value="1"/>
</dbReference>
<name>A0ABS4GPQ7_9BACL</name>
<dbReference type="Pfam" id="PF13847">
    <property type="entry name" value="Methyltransf_31"/>
    <property type="match status" value="1"/>
</dbReference>
<keyword evidence="3" id="KW-1185">Reference proteome</keyword>
<evidence type="ECO:0000313" key="2">
    <source>
        <dbReference type="EMBL" id="MBP1932246.1"/>
    </source>
</evidence>
<proteinExistence type="predicted"/>
<keyword evidence="2" id="KW-0808">Transferase</keyword>
<dbReference type="EMBL" id="JAGGKT010000005">
    <property type="protein sequence ID" value="MBP1932246.1"/>
    <property type="molecule type" value="Genomic_DNA"/>
</dbReference>
<evidence type="ECO:0000259" key="1">
    <source>
        <dbReference type="Pfam" id="PF13847"/>
    </source>
</evidence>